<evidence type="ECO:0000313" key="1">
    <source>
        <dbReference type="EMBL" id="KAH9713624.1"/>
    </source>
</evidence>
<dbReference type="EMBL" id="CM039176">
    <property type="protein sequence ID" value="KAH9713624.1"/>
    <property type="molecule type" value="Genomic_DNA"/>
</dbReference>
<proteinExistence type="predicted"/>
<gene>
    <name evidence="1" type="ORF">KPL71_020399</name>
</gene>
<name>A0ACB8J7D1_CITSI</name>
<evidence type="ECO:0000313" key="2">
    <source>
        <dbReference type="Proteomes" id="UP000829398"/>
    </source>
</evidence>
<comment type="caution">
    <text evidence="1">The sequence shown here is derived from an EMBL/GenBank/DDBJ whole genome shotgun (WGS) entry which is preliminary data.</text>
</comment>
<sequence length="511" mass="58532">MFTTMELIHHSWAYYLAAWLATLALILLSLRLRRRELNLPPGPKPWPIIGNLNLIGPLPYRSIHALSEKYGPIMQLKFGSFPVVVGSSVEMAEAFLKTHDALFSYRPKLAAGKYTTFNYSNITWSQYGPYWRQLRKICLMELFTAKRLNSYEYIRVEETMLFLRNLYESSGKPIILKDNLLDLNLEVMSRMVLGKKYTNEIVARHEFKEMADELFILGGVLDIGDMIPWLGFLDLQGYIKRMKVLAKKFDRLFEYELDEHNARRKGVDNYEAKDMMDVLLQLADDPTLEVKLERHSLKAVTQDLLAGGTESSAVTVEWAISELMKKPKLLKKATEELDRVVGKERWVEEKDIVNLPFIDAIVKETMRLHPVSPTLVPRMASEDCKVAGYDIPKGTRVLVNVWTIGRDPALWENPNEFYPQRFLGKSIDVKGHDFELLPFGTGRRICPGMSLGLKVVQSSLANLLHGFSWKLPGTMSNQELNMEETFGLSTPKKFPLEVVAQPRLSSHLYSL</sequence>
<accession>A0ACB8J7D1</accession>
<organism evidence="1 2">
    <name type="scientific">Citrus sinensis</name>
    <name type="common">Sweet orange</name>
    <name type="synonym">Citrus aurantium var. sinensis</name>
    <dbReference type="NCBI Taxonomy" id="2711"/>
    <lineage>
        <taxon>Eukaryota</taxon>
        <taxon>Viridiplantae</taxon>
        <taxon>Streptophyta</taxon>
        <taxon>Embryophyta</taxon>
        <taxon>Tracheophyta</taxon>
        <taxon>Spermatophyta</taxon>
        <taxon>Magnoliopsida</taxon>
        <taxon>eudicotyledons</taxon>
        <taxon>Gunneridae</taxon>
        <taxon>Pentapetalae</taxon>
        <taxon>rosids</taxon>
        <taxon>malvids</taxon>
        <taxon>Sapindales</taxon>
        <taxon>Rutaceae</taxon>
        <taxon>Aurantioideae</taxon>
        <taxon>Citrus</taxon>
    </lineage>
</organism>
<keyword evidence="2" id="KW-1185">Reference proteome</keyword>
<reference evidence="2" key="1">
    <citation type="journal article" date="2023" name="Hortic. Res.">
        <title>A chromosome-level phased genome enabling allele-level studies in sweet orange: a case study on citrus Huanglongbing tolerance.</title>
        <authorList>
            <person name="Wu B."/>
            <person name="Yu Q."/>
            <person name="Deng Z."/>
            <person name="Duan Y."/>
            <person name="Luo F."/>
            <person name="Gmitter F. Jr."/>
        </authorList>
    </citation>
    <scope>NUCLEOTIDE SEQUENCE [LARGE SCALE GENOMIC DNA]</scope>
    <source>
        <strain evidence="2">cv. Valencia</strain>
    </source>
</reference>
<dbReference type="Proteomes" id="UP000829398">
    <property type="component" value="Chromosome 7"/>
</dbReference>
<protein>
    <submittedName>
        <fullName evidence="1">Flavonoid 3-monooxygenase</fullName>
    </submittedName>
</protein>